<accession>A0A6P0UQ57</accession>
<dbReference type="AlphaFoldDB" id="A0A6P0UQ57"/>
<dbReference type="CDD" id="cd07814">
    <property type="entry name" value="SRPBCC_CalC_Aha1-like"/>
    <property type="match status" value="1"/>
</dbReference>
<gene>
    <name evidence="3" type="ORF">GWK08_10945</name>
</gene>
<dbReference type="Proteomes" id="UP000468581">
    <property type="component" value="Unassembled WGS sequence"/>
</dbReference>
<dbReference type="EMBL" id="JAABOO010000002">
    <property type="protein sequence ID" value="NER13959.1"/>
    <property type="molecule type" value="Genomic_DNA"/>
</dbReference>
<reference evidence="3 4" key="1">
    <citation type="submission" date="2020-01" db="EMBL/GenBank/DDBJ databases">
        <title>Leptobacterium flavescens.</title>
        <authorList>
            <person name="Wang G."/>
        </authorList>
    </citation>
    <scope>NUCLEOTIDE SEQUENCE [LARGE SCALE GENOMIC DNA]</scope>
    <source>
        <strain evidence="3 4">KCTC 22160</strain>
    </source>
</reference>
<comment type="similarity">
    <text evidence="1">Belongs to the AHA1 family.</text>
</comment>
<dbReference type="SUPFAM" id="SSF55961">
    <property type="entry name" value="Bet v1-like"/>
    <property type="match status" value="1"/>
</dbReference>
<evidence type="ECO:0000313" key="4">
    <source>
        <dbReference type="Proteomes" id="UP000468581"/>
    </source>
</evidence>
<organism evidence="3 4">
    <name type="scientific">Leptobacterium flavescens</name>
    <dbReference type="NCBI Taxonomy" id="472055"/>
    <lineage>
        <taxon>Bacteria</taxon>
        <taxon>Pseudomonadati</taxon>
        <taxon>Bacteroidota</taxon>
        <taxon>Flavobacteriia</taxon>
        <taxon>Flavobacteriales</taxon>
        <taxon>Flavobacteriaceae</taxon>
        <taxon>Leptobacterium</taxon>
    </lineage>
</organism>
<evidence type="ECO:0000259" key="2">
    <source>
        <dbReference type="Pfam" id="PF08327"/>
    </source>
</evidence>
<comment type="caution">
    <text evidence="3">The sequence shown here is derived from an EMBL/GenBank/DDBJ whole genome shotgun (WGS) entry which is preliminary data.</text>
</comment>
<evidence type="ECO:0000313" key="3">
    <source>
        <dbReference type="EMBL" id="NER13959.1"/>
    </source>
</evidence>
<sequence length="143" mass="16670">MADVFMELSIHSSQEAVFKGVSTPDGLAKWWTIATEGNPVMNALFKLDFGPEYQWEAKIIEYLPNTKVTFLMTKASADWLNTEVGFQLERQKDSVLLRFSHCKWPDINQEYRGSVYCWAMYLRCLKNYLEQGVFVAYENRYNG</sequence>
<evidence type="ECO:0000256" key="1">
    <source>
        <dbReference type="ARBA" id="ARBA00006817"/>
    </source>
</evidence>
<feature type="domain" description="Activator of Hsp90 ATPase homologue 1/2-like C-terminal" evidence="2">
    <location>
        <begin position="13"/>
        <end position="130"/>
    </location>
</feature>
<dbReference type="RefSeq" id="WP_163607215.1">
    <property type="nucleotide sequence ID" value="NZ_JAABOO010000002.1"/>
</dbReference>
<dbReference type="InterPro" id="IPR023393">
    <property type="entry name" value="START-like_dom_sf"/>
</dbReference>
<dbReference type="Gene3D" id="3.30.530.20">
    <property type="match status" value="1"/>
</dbReference>
<protein>
    <recommendedName>
        <fullName evidence="2">Activator of Hsp90 ATPase homologue 1/2-like C-terminal domain-containing protein</fullName>
    </recommendedName>
</protein>
<proteinExistence type="inferred from homology"/>
<dbReference type="InterPro" id="IPR013538">
    <property type="entry name" value="ASHA1/2-like_C"/>
</dbReference>
<name>A0A6P0UQ57_9FLAO</name>
<dbReference type="Pfam" id="PF08327">
    <property type="entry name" value="AHSA1"/>
    <property type="match status" value="1"/>
</dbReference>
<keyword evidence="4" id="KW-1185">Reference proteome</keyword>